<dbReference type="PROSITE" id="PS50110">
    <property type="entry name" value="RESPONSE_REGULATORY"/>
    <property type="match status" value="1"/>
</dbReference>
<keyword evidence="1" id="KW-0597">Phosphoprotein</keyword>
<dbReference type="SUPFAM" id="SSF52172">
    <property type="entry name" value="CheY-like"/>
    <property type="match status" value="1"/>
</dbReference>
<reference evidence="3 4" key="1">
    <citation type="submission" date="2017-07" db="EMBL/GenBank/DDBJ databases">
        <title>Genome sequencing and assembly of Paenibacillus rigui.</title>
        <authorList>
            <person name="Mayilraj S."/>
        </authorList>
    </citation>
    <scope>NUCLEOTIDE SEQUENCE [LARGE SCALE GENOMIC DNA]</scope>
    <source>
        <strain evidence="3 4">JCM 16352</strain>
    </source>
</reference>
<protein>
    <recommendedName>
        <fullName evidence="2">Response regulatory domain-containing protein</fullName>
    </recommendedName>
</protein>
<dbReference type="InterPro" id="IPR011006">
    <property type="entry name" value="CheY-like_superfamily"/>
</dbReference>
<evidence type="ECO:0000256" key="1">
    <source>
        <dbReference type="PROSITE-ProRule" id="PRU00169"/>
    </source>
</evidence>
<sequence length="90" mass="10382">MTIVGRYMDPIRAIEPLGTTPVDTVFWDIQMPGLRGTEAARKIRTIMPQARIVFTTAYSEYAVEAFEIQSIDYLLKPFTIEWLNQSVQRN</sequence>
<dbReference type="OrthoDB" id="3190595at2"/>
<gene>
    <name evidence="3" type="ORF">CF651_07200</name>
</gene>
<evidence type="ECO:0000313" key="3">
    <source>
        <dbReference type="EMBL" id="OXM87026.1"/>
    </source>
</evidence>
<proteinExistence type="predicted"/>
<comment type="caution">
    <text evidence="3">The sequence shown here is derived from an EMBL/GenBank/DDBJ whole genome shotgun (WGS) entry which is preliminary data.</text>
</comment>
<dbReference type="AlphaFoldDB" id="A0A229UU24"/>
<evidence type="ECO:0000313" key="4">
    <source>
        <dbReference type="Proteomes" id="UP000215509"/>
    </source>
</evidence>
<feature type="domain" description="Response regulatory" evidence="2">
    <location>
        <begin position="1"/>
        <end position="90"/>
    </location>
</feature>
<name>A0A229UU24_9BACL</name>
<dbReference type="EMBL" id="NMQW01000010">
    <property type="protein sequence ID" value="OXM87026.1"/>
    <property type="molecule type" value="Genomic_DNA"/>
</dbReference>
<dbReference type="Pfam" id="PF00072">
    <property type="entry name" value="Response_reg"/>
    <property type="match status" value="1"/>
</dbReference>
<dbReference type="Proteomes" id="UP000215509">
    <property type="component" value="Unassembled WGS sequence"/>
</dbReference>
<accession>A0A229UU24</accession>
<evidence type="ECO:0000259" key="2">
    <source>
        <dbReference type="PROSITE" id="PS50110"/>
    </source>
</evidence>
<keyword evidence="4" id="KW-1185">Reference proteome</keyword>
<dbReference type="GO" id="GO:0000160">
    <property type="term" value="P:phosphorelay signal transduction system"/>
    <property type="evidence" value="ECO:0007669"/>
    <property type="project" value="InterPro"/>
</dbReference>
<dbReference type="Gene3D" id="3.40.50.2300">
    <property type="match status" value="1"/>
</dbReference>
<feature type="modified residue" description="4-aspartylphosphate" evidence="1">
    <location>
        <position position="28"/>
    </location>
</feature>
<dbReference type="InterPro" id="IPR001789">
    <property type="entry name" value="Sig_transdc_resp-reg_receiver"/>
</dbReference>
<dbReference type="RefSeq" id="WP_094014191.1">
    <property type="nucleotide sequence ID" value="NZ_NMQW01000010.1"/>
</dbReference>
<organism evidence="3 4">
    <name type="scientific">Paenibacillus rigui</name>
    <dbReference type="NCBI Taxonomy" id="554312"/>
    <lineage>
        <taxon>Bacteria</taxon>
        <taxon>Bacillati</taxon>
        <taxon>Bacillota</taxon>
        <taxon>Bacilli</taxon>
        <taxon>Bacillales</taxon>
        <taxon>Paenibacillaceae</taxon>
        <taxon>Paenibacillus</taxon>
    </lineage>
</organism>